<dbReference type="EnsemblMetazoa" id="Aqu2.1.12979_001">
    <property type="protein sequence ID" value="Aqu2.1.12979_001"/>
    <property type="gene ID" value="Aqu2.1.12979"/>
</dbReference>
<dbReference type="Gene3D" id="3.30.70.270">
    <property type="match status" value="1"/>
</dbReference>
<accession>A0A1X7TEE0</accession>
<dbReference type="PANTHER" id="PTHR24559:SF454">
    <property type="entry name" value="RIBONUCLEASE H"/>
    <property type="match status" value="1"/>
</dbReference>
<dbReference type="Gene3D" id="3.10.10.10">
    <property type="entry name" value="HIV Type 1 Reverse Transcriptase, subunit A, domain 1"/>
    <property type="match status" value="1"/>
</dbReference>
<dbReference type="AlphaFoldDB" id="A0A1X7TEE0"/>
<dbReference type="InterPro" id="IPR053134">
    <property type="entry name" value="RNA-dir_DNA_polymerase"/>
</dbReference>
<keyword evidence="4" id="KW-0540">Nuclease</keyword>
<dbReference type="GO" id="GO:0003964">
    <property type="term" value="F:RNA-directed DNA polymerase activity"/>
    <property type="evidence" value="ECO:0007669"/>
    <property type="project" value="UniProtKB-KW"/>
</dbReference>
<dbReference type="eggNOG" id="KOG0017">
    <property type="taxonomic scope" value="Eukaryota"/>
</dbReference>
<dbReference type="FunFam" id="3.10.10.10:FF:000007">
    <property type="entry name" value="Retrovirus-related Pol polyprotein from transposon 17.6-like Protein"/>
    <property type="match status" value="1"/>
</dbReference>
<keyword evidence="1" id="KW-0645">Protease</keyword>
<proteinExistence type="predicted"/>
<protein>
    <recommendedName>
        <fullName evidence="8">Reverse transcriptase domain-containing protein</fullName>
    </recommendedName>
</protein>
<dbReference type="InterPro" id="IPR043502">
    <property type="entry name" value="DNA/RNA_pol_sf"/>
</dbReference>
<organism evidence="9">
    <name type="scientific">Amphimedon queenslandica</name>
    <name type="common">Sponge</name>
    <dbReference type="NCBI Taxonomy" id="400682"/>
    <lineage>
        <taxon>Eukaryota</taxon>
        <taxon>Metazoa</taxon>
        <taxon>Porifera</taxon>
        <taxon>Demospongiae</taxon>
        <taxon>Heteroscleromorpha</taxon>
        <taxon>Haplosclerida</taxon>
        <taxon>Niphatidae</taxon>
        <taxon>Amphimedon</taxon>
    </lineage>
</organism>
<reference evidence="9" key="1">
    <citation type="submission" date="2017-05" db="UniProtKB">
        <authorList>
            <consortium name="EnsemblMetazoa"/>
        </authorList>
    </citation>
    <scope>IDENTIFICATION</scope>
</reference>
<dbReference type="InParanoid" id="A0A1X7TEE0"/>
<evidence type="ECO:0000256" key="5">
    <source>
        <dbReference type="ARBA" id="ARBA00022759"/>
    </source>
</evidence>
<evidence type="ECO:0000256" key="6">
    <source>
        <dbReference type="ARBA" id="ARBA00022801"/>
    </source>
</evidence>
<dbReference type="PROSITE" id="PS50878">
    <property type="entry name" value="RT_POL"/>
    <property type="match status" value="1"/>
</dbReference>
<evidence type="ECO:0000259" key="8">
    <source>
        <dbReference type="PROSITE" id="PS50878"/>
    </source>
</evidence>
<dbReference type="OMA" id="HEQHTRT"/>
<feature type="domain" description="Reverse transcriptase" evidence="8">
    <location>
        <begin position="1"/>
        <end position="133"/>
    </location>
</feature>
<dbReference type="InterPro" id="IPR043128">
    <property type="entry name" value="Rev_trsase/Diguanyl_cyclase"/>
</dbReference>
<evidence type="ECO:0000313" key="9">
    <source>
        <dbReference type="EnsemblMetazoa" id="Aqu2.1.12979_001"/>
    </source>
</evidence>
<evidence type="ECO:0000256" key="2">
    <source>
        <dbReference type="ARBA" id="ARBA00022679"/>
    </source>
</evidence>
<keyword evidence="3" id="KW-0548">Nucleotidyltransferase</keyword>
<evidence type="ECO:0000256" key="4">
    <source>
        <dbReference type="ARBA" id="ARBA00022722"/>
    </source>
</evidence>
<keyword evidence="7" id="KW-0695">RNA-directed DNA polymerase</keyword>
<keyword evidence="2" id="KW-0808">Transferase</keyword>
<dbReference type="GO" id="GO:0008233">
    <property type="term" value="F:peptidase activity"/>
    <property type="evidence" value="ECO:0007669"/>
    <property type="project" value="UniProtKB-KW"/>
</dbReference>
<evidence type="ECO:0000256" key="3">
    <source>
        <dbReference type="ARBA" id="ARBA00022695"/>
    </source>
</evidence>
<dbReference type="GO" id="GO:0004519">
    <property type="term" value="F:endonuclease activity"/>
    <property type="evidence" value="ECO:0007669"/>
    <property type="project" value="UniProtKB-KW"/>
</dbReference>
<sequence>MPRIEELLNKVGDAKFISTMDLAKGYWQVPLNNEDKEKTAFSTPNRLFQFITMPFGLSGAPATFQRMMDNVLRGTDDYAGVYLDDIVIYSTNWKTHLEHLEKIFQRLKEANLTIKTAVCVFGTEDCIYLGYKIGKGGDRPEDSKVQAINSSDGDS</sequence>
<dbReference type="SUPFAM" id="SSF56672">
    <property type="entry name" value="DNA/RNA polymerases"/>
    <property type="match status" value="1"/>
</dbReference>
<dbReference type="Pfam" id="PF00078">
    <property type="entry name" value="RVT_1"/>
    <property type="match status" value="1"/>
</dbReference>
<evidence type="ECO:0000256" key="1">
    <source>
        <dbReference type="ARBA" id="ARBA00022670"/>
    </source>
</evidence>
<name>A0A1X7TEE0_AMPQE</name>
<evidence type="ECO:0000256" key="7">
    <source>
        <dbReference type="ARBA" id="ARBA00022918"/>
    </source>
</evidence>
<dbReference type="GO" id="GO:0006508">
    <property type="term" value="P:proteolysis"/>
    <property type="evidence" value="ECO:0007669"/>
    <property type="project" value="UniProtKB-KW"/>
</dbReference>
<dbReference type="InterPro" id="IPR000477">
    <property type="entry name" value="RT_dom"/>
</dbReference>
<dbReference type="PANTHER" id="PTHR24559">
    <property type="entry name" value="TRANSPOSON TY3-I GAG-POL POLYPROTEIN"/>
    <property type="match status" value="1"/>
</dbReference>
<keyword evidence="6" id="KW-0378">Hydrolase</keyword>
<dbReference type="CDD" id="cd01647">
    <property type="entry name" value="RT_LTR"/>
    <property type="match status" value="1"/>
</dbReference>
<keyword evidence="5" id="KW-0255">Endonuclease</keyword>